<keyword evidence="2" id="KW-0732">Signal</keyword>
<feature type="region of interest" description="Disordered" evidence="1">
    <location>
        <begin position="84"/>
        <end position="117"/>
    </location>
</feature>
<gene>
    <name evidence="3" type="ORF">VNO78_18497</name>
</gene>
<accession>A0AAN9SIJ5</accession>
<dbReference type="AlphaFoldDB" id="A0AAN9SIJ5"/>
<protein>
    <submittedName>
        <fullName evidence="3">Uncharacterized protein</fullName>
    </submittedName>
</protein>
<evidence type="ECO:0000313" key="4">
    <source>
        <dbReference type="Proteomes" id="UP001386955"/>
    </source>
</evidence>
<reference evidence="3 4" key="1">
    <citation type="submission" date="2024-01" db="EMBL/GenBank/DDBJ databases">
        <title>The genomes of 5 underutilized Papilionoideae crops provide insights into root nodulation and disease resistanc.</title>
        <authorList>
            <person name="Jiang F."/>
        </authorList>
    </citation>
    <scope>NUCLEOTIDE SEQUENCE [LARGE SCALE GENOMIC DNA]</scope>
    <source>
        <strain evidence="3">DUOXIRENSHENG_FW03</strain>
        <tissue evidence="3">Leaves</tissue>
    </source>
</reference>
<evidence type="ECO:0000313" key="3">
    <source>
        <dbReference type="EMBL" id="KAK7397329.1"/>
    </source>
</evidence>
<organism evidence="3 4">
    <name type="scientific">Psophocarpus tetragonolobus</name>
    <name type="common">Winged bean</name>
    <name type="synonym">Dolichos tetragonolobus</name>
    <dbReference type="NCBI Taxonomy" id="3891"/>
    <lineage>
        <taxon>Eukaryota</taxon>
        <taxon>Viridiplantae</taxon>
        <taxon>Streptophyta</taxon>
        <taxon>Embryophyta</taxon>
        <taxon>Tracheophyta</taxon>
        <taxon>Spermatophyta</taxon>
        <taxon>Magnoliopsida</taxon>
        <taxon>eudicotyledons</taxon>
        <taxon>Gunneridae</taxon>
        <taxon>Pentapetalae</taxon>
        <taxon>rosids</taxon>
        <taxon>fabids</taxon>
        <taxon>Fabales</taxon>
        <taxon>Fabaceae</taxon>
        <taxon>Papilionoideae</taxon>
        <taxon>50 kb inversion clade</taxon>
        <taxon>NPAAA clade</taxon>
        <taxon>indigoferoid/millettioid clade</taxon>
        <taxon>Phaseoleae</taxon>
        <taxon>Psophocarpus</taxon>
    </lineage>
</organism>
<keyword evidence="4" id="KW-1185">Reference proteome</keyword>
<evidence type="ECO:0000256" key="1">
    <source>
        <dbReference type="SAM" id="MobiDB-lite"/>
    </source>
</evidence>
<dbReference type="Proteomes" id="UP001386955">
    <property type="component" value="Unassembled WGS sequence"/>
</dbReference>
<feature type="chain" id="PRO_5042914942" evidence="2">
    <location>
        <begin position="26"/>
        <end position="117"/>
    </location>
</feature>
<comment type="caution">
    <text evidence="3">The sequence shown here is derived from an EMBL/GenBank/DDBJ whole genome shotgun (WGS) entry which is preliminary data.</text>
</comment>
<proteinExistence type="predicted"/>
<dbReference type="PANTHER" id="PTHR33592:SF3">
    <property type="entry name" value="TRANSMEMBRANE PROTEIN"/>
    <property type="match status" value="1"/>
</dbReference>
<feature type="compositionally biased region" description="Pro residues" evidence="1">
    <location>
        <begin position="92"/>
        <end position="108"/>
    </location>
</feature>
<dbReference type="EMBL" id="JAYMYS010000004">
    <property type="protein sequence ID" value="KAK7397329.1"/>
    <property type="molecule type" value="Genomic_DNA"/>
</dbReference>
<sequence>MGDWYMKKCLLATMIVVVSLNEIEAGRTLEGEKWYWWHKNLVLLHSLQRGPIGGSQRNPCSTVPGRSRGRCTLAQININVVNHALPSSSSSPPLPPPQPQLFPPPSIHAPPKHLPLH</sequence>
<feature type="signal peptide" evidence="2">
    <location>
        <begin position="1"/>
        <end position="25"/>
    </location>
</feature>
<name>A0AAN9SIJ5_PSOTE</name>
<evidence type="ECO:0000256" key="2">
    <source>
        <dbReference type="SAM" id="SignalP"/>
    </source>
</evidence>
<dbReference type="PANTHER" id="PTHR33592">
    <property type="entry name" value="TRANSMEMBRANE PROTEIN"/>
    <property type="match status" value="1"/>
</dbReference>